<organism evidence="6 7">
    <name type="scientific">Ditylenchus destructor</name>
    <dbReference type="NCBI Taxonomy" id="166010"/>
    <lineage>
        <taxon>Eukaryota</taxon>
        <taxon>Metazoa</taxon>
        <taxon>Ecdysozoa</taxon>
        <taxon>Nematoda</taxon>
        <taxon>Chromadorea</taxon>
        <taxon>Rhabditida</taxon>
        <taxon>Tylenchina</taxon>
        <taxon>Tylenchomorpha</taxon>
        <taxon>Sphaerularioidea</taxon>
        <taxon>Anguinidae</taxon>
        <taxon>Anguininae</taxon>
        <taxon>Ditylenchus</taxon>
    </lineage>
</organism>
<keyword evidence="3" id="KW-0812">Transmembrane</keyword>
<dbReference type="AlphaFoldDB" id="A0AAD4N0G1"/>
<keyword evidence="3" id="KW-0472">Membrane</keyword>
<feature type="transmembrane region" description="Helical" evidence="3">
    <location>
        <begin position="57"/>
        <end position="75"/>
    </location>
</feature>
<evidence type="ECO:0000313" key="6">
    <source>
        <dbReference type="EMBL" id="KAI1711347.1"/>
    </source>
</evidence>
<dbReference type="GO" id="GO:0046872">
    <property type="term" value="F:metal ion binding"/>
    <property type="evidence" value="ECO:0007669"/>
    <property type="project" value="UniProtKB-KW"/>
</dbReference>
<keyword evidence="1" id="KW-0479">Metal-binding</keyword>
<dbReference type="PROSITE" id="PS00497">
    <property type="entry name" value="TYROSINASE_1"/>
    <property type="match status" value="1"/>
</dbReference>
<dbReference type="Pfam" id="PF00264">
    <property type="entry name" value="Tyrosinase"/>
    <property type="match status" value="1"/>
</dbReference>
<dbReference type="InterPro" id="IPR002227">
    <property type="entry name" value="Tyrosinase_Cu-bd"/>
</dbReference>
<keyword evidence="7" id="KW-1185">Reference proteome</keyword>
<keyword evidence="3" id="KW-1133">Transmembrane helix</keyword>
<dbReference type="PANTHER" id="PTHR11474:SF122">
    <property type="entry name" value="TYROSINASE COPPER-BINDING DOMAIN-CONTAINING PROTEIN"/>
    <property type="match status" value="1"/>
</dbReference>
<dbReference type="SUPFAM" id="SSF48056">
    <property type="entry name" value="Di-copper centre-containing domain"/>
    <property type="match status" value="1"/>
</dbReference>
<name>A0AAD4N0G1_9BILA</name>
<dbReference type="PRINTS" id="PR00092">
    <property type="entry name" value="TYROSINASE"/>
</dbReference>
<feature type="domain" description="Tyrosinase copper-binding" evidence="5">
    <location>
        <begin position="409"/>
        <end position="420"/>
    </location>
</feature>
<sequence length="869" mass="100235">MSAIDQSSNNSPINILPMNSFSTKRQTAKLKPHRARWKLTPGITDSRWRNTSMLSHYFFIFHISFLFCFATPIFAESPSFSGRNPGKSADLDDWQKLNNEVDSCKKLPHSGYLAAQYLDRACEHRKMWIQDRMRYVNRTKEQMWEDESATKSFFLSTATDKQKAYLRQLQTIDRAKPNKKAHESNLVKGSGRNPLNTTRSRRKSETPPEKKTIRREFRMMTDEQRANLTRAMNILKTKMIDNISIWDLHTVIHYPDSAPGAHWGPAFLPWHREFLRQFELALQKEVPGVALPYWDSTLDHGLPEPSDSVMWTEALMGNGNGYVKTGPFHDWDTNVLMPLSPVPVKKLYRSTGGRPQDRLLSPKDVDWIVNRQNFSELTFCHDKTFESMHGLSHVWVGGFMFVIRVSPNDPTFYMHHSFIDNVWEQFRKKQQTRTQREKDYARKICNKDHGFNAPMTPFGLKNKDGLSNDYTDLWYEYEPVRHCTEDQPTCDSKYYFCDQAAWRCRSRIQLGGNCTGFMGTDICYQSICIQNTCRLPATEGSGHERRERRPVGGVVWAKTLLLGEDNQPMTSGIAHVIVKDDSGSWDPVTTYIQKTSQYPELPGLVYLPLPHPSDTMQFNITLEARDHYGRYCQSYCLNGTTERYQVCEPRLSLSSRSDVATTPSNISFSHSFAARRFLDMDMSIHPNLWKVYTPFMVFACHRKVVQSSAISEIGELLNPPLERGQYVWFRATVLKKANSTVNLDDLQVEAEDMEDKSDLWMSSLRRARSAYDTSVIFVRARNPRLLHTGVRVNLAIRQDGLRVPCEVRCNIGSLVDDQCDSSVLLHEVPDLSQEKVFASDPAYLPLLGWRMVGHPSEWRLQMPYISFHC</sequence>
<dbReference type="EMBL" id="JAKKPZ010000022">
    <property type="protein sequence ID" value="KAI1711347.1"/>
    <property type="molecule type" value="Genomic_DNA"/>
</dbReference>
<dbReference type="PANTHER" id="PTHR11474">
    <property type="entry name" value="TYROSINASE FAMILY MEMBER"/>
    <property type="match status" value="1"/>
</dbReference>
<feature type="compositionally biased region" description="Basic and acidic residues" evidence="2">
    <location>
        <begin position="203"/>
        <end position="215"/>
    </location>
</feature>
<evidence type="ECO:0000256" key="2">
    <source>
        <dbReference type="SAM" id="MobiDB-lite"/>
    </source>
</evidence>
<evidence type="ECO:0000256" key="1">
    <source>
        <dbReference type="ARBA" id="ARBA00022723"/>
    </source>
</evidence>
<proteinExistence type="predicted"/>
<evidence type="ECO:0000313" key="7">
    <source>
        <dbReference type="Proteomes" id="UP001201812"/>
    </source>
</evidence>
<evidence type="ECO:0000256" key="3">
    <source>
        <dbReference type="SAM" id="Phobius"/>
    </source>
</evidence>
<feature type="region of interest" description="Disordered" evidence="2">
    <location>
        <begin position="170"/>
        <end position="215"/>
    </location>
</feature>
<evidence type="ECO:0000259" key="4">
    <source>
        <dbReference type="PROSITE" id="PS00497"/>
    </source>
</evidence>
<feature type="compositionally biased region" description="Basic and acidic residues" evidence="2">
    <location>
        <begin position="173"/>
        <end position="185"/>
    </location>
</feature>
<dbReference type="Gene3D" id="1.10.1280.10">
    <property type="entry name" value="Di-copper center containing domain from catechol oxidase"/>
    <property type="match status" value="1"/>
</dbReference>
<protein>
    <submittedName>
        <fullName evidence="6">Common central domain of tyrosinase domain-containing protein</fullName>
    </submittedName>
</protein>
<dbReference type="InterPro" id="IPR008922">
    <property type="entry name" value="Di-copper_centre_dom_sf"/>
</dbReference>
<dbReference type="PROSITE" id="PS00498">
    <property type="entry name" value="TYROSINASE_2"/>
    <property type="match status" value="1"/>
</dbReference>
<dbReference type="Proteomes" id="UP001201812">
    <property type="component" value="Unassembled WGS sequence"/>
</dbReference>
<accession>A0AAD4N0G1</accession>
<dbReference type="GO" id="GO:0016491">
    <property type="term" value="F:oxidoreductase activity"/>
    <property type="evidence" value="ECO:0007669"/>
    <property type="project" value="InterPro"/>
</dbReference>
<comment type="caution">
    <text evidence="6">The sequence shown here is derived from an EMBL/GenBank/DDBJ whole genome shotgun (WGS) entry which is preliminary data.</text>
</comment>
<feature type="domain" description="Tyrosinase copper-binding" evidence="4">
    <location>
        <begin position="262"/>
        <end position="279"/>
    </location>
</feature>
<evidence type="ECO:0000259" key="5">
    <source>
        <dbReference type="PROSITE" id="PS00498"/>
    </source>
</evidence>
<reference evidence="6" key="1">
    <citation type="submission" date="2022-01" db="EMBL/GenBank/DDBJ databases">
        <title>Genome Sequence Resource for Two Populations of Ditylenchus destructor, the Migratory Endoparasitic Phytonematode.</title>
        <authorList>
            <person name="Zhang H."/>
            <person name="Lin R."/>
            <person name="Xie B."/>
        </authorList>
    </citation>
    <scope>NUCLEOTIDE SEQUENCE</scope>
    <source>
        <strain evidence="6">BazhouSP</strain>
    </source>
</reference>
<gene>
    <name evidence="6" type="ORF">DdX_10225</name>
</gene>
<dbReference type="InterPro" id="IPR050316">
    <property type="entry name" value="Tyrosinase/Hemocyanin"/>
</dbReference>